<dbReference type="EMBL" id="OA564392">
    <property type="protein sequence ID" value="CAD7194131.1"/>
    <property type="molecule type" value="Genomic_DNA"/>
</dbReference>
<feature type="compositionally biased region" description="Low complexity" evidence="1">
    <location>
        <begin position="225"/>
        <end position="254"/>
    </location>
</feature>
<feature type="compositionally biased region" description="Basic and acidic residues" evidence="1">
    <location>
        <begin position="350"/>
        <end position="360"/>
    </location>
</feature>
<dbReference type="AlphaFoldDB" id="A0A7R8V9F6"/>
<protein>
    <submittedName>
        <fullName evidence="2">Uncharacterized protein</fullName>
    </submittedName>
</protein>
<feature type="compositionally biased region" description="Low complexity" evidence="1">
    <location>
        <begin position="374"/>
        <end position="388"/>
    </location>
</feature>
<reference evidence="2" key="1">
    <citation type="submission" date="2020-11" db="EMBL/GenBank/DDBJ databases">
        <authorList>
            <person name="Tran Van P."/>
        </authorList>
    </citation>
    <scope>NUCLEOTIDE SEQUENCE</scope>
</reference>
<proteinExistence type="predicted"/>
<gene>
    <name evidence="2" type="ORF">TDIB3V08_LOCUS564</name>
</gene>
<feature type="compositionally biased region" description="Basic and acidic residues" evidence="1">
    <location>
        <begin position="281"/>
        <end position="311"/>
    </location>
</feature>
<feature type="compositionally biased region" description="Polar residues" evidence="1">
    <location>
        <begin position="255"/>
        <end position="267"/>
    </location>
</feature>
<feature type="compositionally biased region" description="Basic and acidic residues" evidence="1">
    <location>
        <begin position="169"/>
        <end position="187"/>
    </location>
</feature>
<feature type="compositionally biased region" description="Acidic residues" evidence="1">
    <location>
        <begin position="188"/>
        <end position="207"/>
    </location>
</feature>
<feature type="compositionally biased region" description="Polar residues" evidence="1">
    <location>
        <begin position="211"/>
        <end position="220"/>
    </location>
</feature>
<evidence type="ECO:0000313" key="2">
    <source>
        <dbReference type="EMBL" id="CAD7194131.1"/>
    </source>
</evidence>
<accession>A0A7R8V9F6</accession>
<organism evidence="2">
    <name type="scientific">Timema douglasi</name>
    <name type="common">Walking stick</name>
    <dbReference type="NCBI Taxonomy" id="61478"/>
    <lineage>
        <taxon>Eukaryota</taxon>
        <taxon>Metazoa</taxon>
        <taxon>Ecdysozoa</taxon>
        <taxon>Arthropoda</taxon>
        <taxon>Hexapoda</taxon>
        <taxon>Insecta</taxon>
        <taxon>Pterygota</taxon>
        <taxon>Neoptera</taxon>
        <taxon>Polyneoptera</taxon>
        <taxon>Phasmatodea</taxon>
        <taxon>Timematodea</taxon>
        <taxon>Timematoidea</taxon>
        <taxon>Timematidae</taxon>
        <taxon>Timema</taxon>
    </lineage>
</organism>
<evidence type="ECO:0000256" key="1">
    <source>
        <dbReference type="SAM" id="MobiDB-lite"/>
    </source>
</evidence>
<name>A0A7R8V9F6_TIMDO</name>
<sequence>MDPYSMPQLDKASPVYTDAAYEGGPGASGNVKKYSPVSSEALPHLTHSAWSAVIHQPAEDDSEPDDLPSTVDMDAIKGRYNQGRGVLSLKQIWVKCSILSLGVIVENFGDDNRISNFTTHYHIFIHTDKVHVGDSRIRSKLLPVGSPATPLAASKSSLCPGDVGWSPETVEKGESGEEEESKEKGEGSDSEDSDDDTDSRSDDEESGGSETANNSASDSEGSGTGTCTWSDSDSGSSSYSSHSGRSSRSSQNTTHQTTFSIRETNFEQGGLKLKISALKVSKQDSECRKSSKDREKSERIEKVEKVADEGGRPQSLSPGEENKGENKASDAEGNEKADNLEKPVNSVAKASEEMTTKKPSDVVLKTPVEVNKPTSTKKSTAADSTKVTGSKCDGKSPLGRKPEATRRKTRTSRPSKEKLANTLVVLSSTAEDGEIEVRISAG</sequence>
<feature type="compositionally biased region" description="Basic and acidic residues" evidence="1">
    <location>
        <begin position="320"/>
        <end position="341"/>
    </location>
</feature>
<feature type="region of interest" description="Disordered" evidence="1">
    <location>
        <begin position="147"/>
        <end position="419"/>
    </location>
</feature>